<dbReference type="Proteomes" id="UP000055854">
    <property type="component" value="Unassembled WGS sequence"/>
</dbReference>
<dbReference type="EMBL" id="LNTA01000101">
    <property type="protein sequence ID" value="KWV14345.1"/>
    <property type="molecule type" value="Genomic_DNA"/>
</dbReference>
<sequence>MPACGRREQRTQSLAGLVRCCSAALARRDWIFWIVSGKKADTRVKRIASACDMLASGKRRACCFDRSGMYSKSPGAPQAGQ</sequence>
<protein>
    <submittedName>
        <fullName evidence="1">Uncharacterized protein</fullName>
    </submittedName>
</protein>
<gene>
    <name evidence="1" type="ORF">ATB53_13845</name>
</gene>
<name>A0A120EXF1_XANCT</name>
<reference evidence="1 2" key="1">
    <citation type="submission" date="2015-11" db="EMBL/GenBank/DDBJ databases">
        <title>Long Read and Single Molecule DNA Sequencing Simplifies Genome Assembly and TAL Effector Gene Analysis of Xanthomonas translucens.</title>
        <authorList>
            <person name="Peng Z."/>
            <person name="Hu Y."/>
            <person name="Xie J."/>
            <person name="Potnis N."/>
            <person name="Akhunova A."/>
            <person name="Jones J."/>
            <person name="Liu Z."/>
            <person name="White F."/>
            <person name="Liu S."/>
        </authorList>
    </citation>
    <scope>NUCLEOTIDE SEQUENCE [LARGE SCALE GENOMIC DNA]</scope>
    <source>
        <strain evidence="1 2">B1</strain>
    </source>
</reference>
<evidence type="ECO:0000313" key="1">
    <source>
        <dbReference type="EMBL" id="KWV14345.1"/>
    </source>
</evidence>
<organism evidence="1 2">
    <name type="scientific">Xanthomonas campestris pv. translucens</name>
    <dbReference type="NCBI Taxonomy" id="343"/>
    <lineage>
        <taxon>Bacteria</taxon>
        <taxon>Pseudomonadati</taxon>
        <taxon>Pseudomonadota</taxon>
        <taxon>Gammaproteobacteria</taxon>
        <taxon>Lysobacterales</taxon>
        <taxon>Lysobacteraceae</taxon>
        <taxon>Xanthomonas</taxon>
        <taxon>Xanthomonas translucens group</taxon>
    </lineage>
</organism>
<dbReference type="AlphaFoldDB" id="A0A120EXF1"/>
<proteinExistence type="predicted"/>
<dbReference type="Pfam" id="PF13376">
    <property type="entry name" value="OmdA"/>
    <property type="match status" value="1"/>
</dbReference>
<accession>A0A120EXF1</accession>
<comment type="caution">
    <text evidence="1">The sequence shown here is derived from an EMBL/GenBank/DDBJ whole genome shotgun (WGS) entry which is preliminary data.</text>
</comment>
<evidence type="ECO:0000313" key="2">
    <source>
        <dbReference type="Proteomes" id="UP000055854"/>
    </source>
</evidence>